<dbReference type="Proteomes" id="UP000316270">
    <property type="component" value="Chromosome 13"/>
</dbReference>
<proteinExistence type="predicted"/>
<dbReference type="PANTHER" id="PTHR47784">
    <property type="entry name" value="STEROL UPTAKE CONTROL PROTEIN 2"/>
    <property type="match status" value="1"/>
</dbReference>
<dbReference type="PANTHER" id="PTHR47784:SF5">
    <property type="entry name" value="STEROL UPTAKE CONTROL PROTEIN 2"/>
    <property type="match status" value="1"/>
</dbReference>
<reference evidence="1 2" key="1">
    <citation type="submission" date="2019-07" db="EMBL/GenBank/DDBJ databases">
        <title>Finished genome of Venturia effusa.</title>
        <authorList>
            <person name="Young C.A."/>
            <person name="Cox M.P."/>
            <person name="Ganley A.R.D."/>
            <person name="David W.J."/>
        </authorList>
    </citation>
    <scope>NUCLEOTIDE SEQUENCE [LARGE SCALE GENOMIC DNA]</scope>
    <source>
        <strain evidence="2">albino</strain>
    </source>
</reference>
<evidence type="ECO:0000313" key="1">
    <source>
        <dbReference type="EMBL" id="QDS75209.1"/>
    </source>
</evidence>
<keyword evidence="2" id="KW-1185">Reference proteome</keyword>
<sequence>MTIAITRAPETIWVWQTVVPQLVQQHEFLLHSLLSLTSAHMASTSLPPAPTILVFVILNSLAALSLLPLKSLNSSSQPNSQDLDNFVAWLVSVRHAVAFAGLRSSDNQDTEIAKLVSKYRNRDLLHIQNNGGPVPPLSANEELPELLLASLDKLSVFTTTLPHLRTNDVETLRLAILRTKLWFRLVPLRPQNAMYLFLWLSSMSDDFFALVERKCTISLAIMAHWLTVVYNAPHPWFISDWPGRALKAIMLAVNAEELGAGVSWISEELF</sequence>
<name>A0A517LHU0_9PEZI</name>
<protein>
    <submittedName>
        <fullName evidence="1">Uncharacterized protein</fullName>
    </submittedName>
</protein>
<accession>A0A517LHU0</accession>
<dbReference type="GO" id="GO:0001228">
    <property type="term" value="F:DNA-binding transcription activator activity, RNA polymerase II-specific"/>
    <property type="evidence" value="ECO:0007669"/>
    <property type="project" value="TreeGrafter"/>
</dbReference>
<organism evidence="1 2">
    <name type="scientific">Venturia effusa</name>
    <dbReference type="NCBI Taxonomy" id="50376"/>
    <lineage>
        <taxon>Eukaryota</taxon>
        <taxon>Fungi</taxon>
        <taxon>Dikarya</taxon>
        <taxon>Ascomycota</taxon>
        <taxon>Pezizomycotina</taxon>
        <taxon>Dothideomycetes</taxon>
        <taxon>Pleosporomycetidae</taxon>
        <taxon>Venturiales</taxon>
        <taxon>Venturiaceae</taxon>
        <taxon>Venturia</taxon>
    </lineage>
</organism>
<dbReference type="AlphaFoldDB" id="A0A517LHU0"/>
<evidence type="ECO:0000313" key="2">
    <source>
        <dbReference type="Proteomes" id="UP000316270"/>
    </source>
</evidence>
<dbReference type="OrthoDB" id="416217at2759"/>
<dbReference type="InterPro" id="IPR053157">
    <property type="entry name" value="Sterol_Uptake_Regulator"/>
</dbReference>
<dbReference type="EMBL" id="CP042197">
    <property type="protein sequence ID" value="QDS75209.1"/>
    <property type="molecule type" value="Genomic_DNA"/>
</dbReference>
<gene>
    <name evidence="1" type="ORF">FKW77_000079</name>
</gene>